<keyword evidence="2 4" id="KW-0863">Zinc-finger</keyword>
<dbReference type="InterPro" id="IPR001965">
    <property type="entry name" value="Znf_PHD"/>
</dbReference>
<dbReference type="InterPro" id="IPR013083">
    <property type="entry name" value="Znf_RING/FYVE/PHD"/>
</dbReference>
<dbReference type="InterPro" id="IPR019786">
    <property type="entry name" value="Zinc_finger_PHD-type_CS"/>
</dbReference>
<feature type="region of interest" description="Disordered" evidence="5">
    <location>
        <begin position="1"/>
        <end position="35"/>
    </location>
</feature>
<organism evidence="7 8">
    <name type="scientific">Senna tora</name>
    <dbReference type="NCBI Taxonomy" id="362788"/>
    <lineage>
        <taxon>Eukaryota</taxon>
        <taxon>Viridiplantae</taxon>
        <taxon>Streptophyta</taxon>
        <taxon>Embryophyta</taxon>
        <taxon>Tracheophyta</taxon>
        <taxon>Spermatophyta</taxon>
        <taxon>Magnoliopsida</taxon>
        <taxon>eudicotyledons</taxon>
        <taxon>Gunneridae</taxon>
        <taxon>Pentapetalae</taxon>
        <taxon>rosids</taxon>
        <taxon>fabids</taxon>
        <taxon>Fabales</taxon>
        <taxon>Fabaceae</taxon>
        <taxon>Caesalpinioideae</taxon>
        <taxon>Cassia clade</taxon>
        <taxon>Senna</taxon>
    </lineage>
</organism>
<dbReference type="PANTHER" id="PTHR47527">
    <property type="entry name" value="RING/FYVE/PHD ZINC FINGER SUPERFAMILY PROTEIN"/>
    <property type="match status" value="1"/>
</dbReference>
<feature type="compositionally biased region" description="Basic and acidic residues" evidence="5">
    <location>
        <begin position="9"/>
        <end position="19"/>
    </location>
</feature>
<dbReference type="PANTHER" id="PTHR47527:SF3">
    <property type="entry name" value="RING_FYVE_PHD ZINC FINGER SUPERFAMILY PROTEIN"/>
    <property type="match status" value="1"/>
</dbReference>
<evidence type="ECO:0000256" key="4">
    <source>
        <dbReference type="PROSITE-ProRule" id="PRU00146"/>
    </source>
</evidence>
<sequence length="831" mass="89418">MEDSAMAPEVKDSAEEAKSEGLPVKRPVENGGGEELVKKPKVEAAASSGELKRVAEIVLVLSTMATMRGGRKPADVEIELMKEARAKLVELCQGLAPKDIVAREAIGTVIEDLGLNGKIKDQRLGFQPPKMSIAERFSLTKLKIEESKKFSARSATYTSQPLQTSISGTVESRGQPHAVRMFPADKSSHAVISSAGTPASMPVTHVSAGSSAALQHQSTSNEVRPSIVSSGVPSSHLGRNSSSSALPKAEPPHFKVDGGSNASSYVLQVQANTSANQPLVNAPTWSIQTQSASLAKSAPEDKVPGQNTVKPEGTGDQSVSRAAQNVARDQSFRPFVTQTGPGNVSSMHQPMQGMNIVQPPALANNHIEVAKIVQKLLQPKLPEHPTWTPPSRDYMNKALTCQMCELTVSEVDSVLLCDACEKGFHLKCLQPSILRGIPRGEWHCMRCLTLSGGKPLPPKYGRVMRSSNTPPKLPSSSGGIQPSLEKKAGVLEPKVSSQKLTTNGSPVSTDATGINKIAKLPSDSKTPDTKETQDNTSSSSSKHMDEKPDPNISIKSFSAANSSSVMPVESSAEQTSCEASTCKDSAPASELATLPKLSDSVKINNSQFSQNLQVDQTVLQDNAEVPLNKCIDNSLKDNSKKESNGGESLTYDMKCDERYVALANSDQNSGTNTEGRQHTALYSDGSHAVEWIGDLIKLVDEKKFYQSCCVDGVTYRLHDHILFPSSHGKLTPSKLQSMWEDSKTGLKWVQVTNCYFPGDLPGNIAHPCISEVNEVYESNSARTEMAGSIRDGSMMNTKSYFSQLPVEAVLDMAIPWFVLCSLQTLLEFESV</sequence>
<evidence type="ECO:0000256" key="5">
    <source>
        <dbReference type="SAM" id="MobiDB-lite"/>
    </source>
</evidence>
<evidence type="ECO:0000256" key="2">
    <source>
        <dbReference type="ARBA" id="ARBA00022771"/>
    </source>
</evidence>
<dbReference type="InterPro" id="IPR056699">
    <property type="entry name" value="DUF7797"/>
</dbReference>
<evidence type="ECO:0000256" key="3">
    <source>
        <dbReference type="ARBA" id="ARBA00022833"/>
    </source>
</evidence>
<comment type="caution">
    <text evidence="7">The sequence shown here is derived from an EMBL/GenBank/DDBJ whole genome shotgun (WGS) entry which is preliminary data.</text>
</comment>
<name>A0A834T6F1_9FABA</name>
<feature type="compositionally biased region" description="Polar residues" evidence="5">
    <location>
        <begin position="495"/>
        <end position="512"/>
    </location>
</feature>
<dbReference type="EMBL" id="JAAIUW010000009">
    <property type="protein sequence ID" value="KAF7815895.1"/>
    <property type="molecule type" value="Genomic_DNA"/>
</dbReference>
<reference evidence="7" key="1">
    <citation type="submission" date="2020-09" db="EMBL/GenBank/DDBJ databases">
        <title>Genome-Enabled Discovery of Anthraquinone Biosynthesis in Senna tora.</title>
        <authorList>
            <person name="Kang S.-H."/>
            <person name="Pandey R.P."/>
            <person name="Lee C.-M."/>
            <person name="Sim J.-S."/>
            <person name="Jeong J.-T."/>
            <person name="Choi B.-S."/>
            <person name="Jung M."/>
            <person name="Ginzburg D."/>
            <person name="Zhao K."/>
            <person name="Won S.Y."/>
            <person name="Oh T.-J."/>
            <person name="Yu Y."/>
            <person name="Kim N.-H."/>
            <person name="Lee O.R."/>
            <person name="Lee T.-H."/>
            <person name="Bashyal P."/>
            <person name="Kim T.-S."/>
            <person name="Lee W.-H."/>
            <person name="Kawkins C."/>
            <person name="Kim C.-K."/>
            <person name="Kim J.S."/>
            <person name="Ahn B.O."/>
            <person name="Rhee S.Y."/>
            <person name="Sohng J.K."/>
        </authorList>
    </citation>
    <scope>NUCLEOTIDE SEQUENCE</scope>
    <source>
        <tissue evidence="7">Leaf</tissue>
    </source>
</reference>
<feature type="compositionally biased region" description="Polar residues" evidence="5">
    <location>
        <begin position="305"/>
        <end position="323"/>
    </location>
</feature>
<dbReference type="InterPro" id="IPR019787">
    <property type="entry name" value="Znf_PHD-finger"/>
</dbReference>
<dbReference type="Pfam" id="PF00628">
    <property type="entry name" value="PHD"/>
    <property type="match status" value="1"/>
</dbReference>
<proteinExistence type="predicted"/>
<dbReference type="PROSITE" id="PS01359">
    <property type="entry name" value="ZF_PHD_1"/>
    <property type="match status" value="1"/>
</dbReference>
<evidence type="ECO:0000313" key="8">
    <source>
        <dbReference type="Proteomes" id="UP000634136"/>
    </source>
</evidence>
<keyword evidence="8" id="KW-1185">Reference proteome</keyword>
<accession>A0A834T6F1</accession>
<dbReference type="Gene3D" id="3.30.40.10">
    <property type="entry name" value="Zinc/RING finger domain, C3HC4 (zinc finger)"/>
    <property type="match status" value="1"/>
</dbReference>
<dbReference type="PROSITE" id="PS50016">
    <property type="entry name" value="ZF_PHD_2"/>
    <property type="match status" value="1"/>
</dbReference>
<dbReference type="SMART" id="SM00249">
    <property type="entry name" value="PHD"/>
    <property type="match status" value="1"/>
</dbReference>
<dbReference type="InterPro" id="IPR043151">
    <property type="entry name" value="BAH_sf"/>
</dbReference>
<dbReference type="Pfam" id="PF25073">
    <property type="entry name" value="DUF7797"/>
    <property type="match status" value="1"/>
</dbReference>
<evidence type="ECO:0000256" key="1">
    <source>
        <dbReference type="ARBA" id="ARBA00022723"/>
    </source>
</evidence>
<feature type="region of interest" description="Disordered" evidence="5">
    <location>
        <begin position="458"/>
        <end position="555"/>
    </location>
</feature>
<keyword evidence="1" id="KW-0479">Metal-binding</keyword>
<keyword evidence="3" id="KW-0862">Zinc</keyword>
<gene>
    <name evidence="7" type="ORF">G2W53_029864</name>
</gene>
<dbReference type="Proteomes" id="UP000634136">
    <property type="component" value="Unassembled WGS sequence"/>
</dbReference>
<evidence type="ECO:0000259" key="6">
    <source>
        <dbReference type="PROSITE" id="PS50016"/>
    </source>
</evidence>
<feature type="domain" description="PHD-type" evidence="6">
    <location>
        <begin position="398"/>
        <end position="450"/>
    </location>
</feature>
<dbReference type="InterPro" id="IPR011011">
    <property type="entry name" value="Znf_FYVE_PHD"/>
</dbReference>
<dbReference type="GO" id="GO:0008270">
    <property type="term" value="F:zinc ion binding"/>
    <property type="evidence" value="ECO:0007669"/>
    <property type="project" value="UniProtKB-KW"/>
</dbReference>
<dbReference type="OrthoDB" id="787137at2759"/>
<feature type="region of interest" description="Disordered" evidence="5">
    <location>
        <begin position="204"/>
        <end position="257"/>
    </location>
</feature>
<protein>
    <submittedName>
        <fullName evidence="7">PHD finger protein</fullName>
    </submittedName>
</protein>
<dbReference type="AlphaFoldDB" id="A0A834T6F1"/>
<feature type="compositionally biased region" description="Polar residues" evidence="5">
    <location>
        <begin position="465"/>
        <end position="480"/>
    </location>
</feature>
<dbReference type="Gene3D" id="2.30.30.490">
    <property type="match status" value="1"/>
</dbReference>
<feature type="compositionally biased region" description="Polar residues" evidence="5">
    <location>
        <begin position="207"/>
        <end position="245"/>
    </location>
</feature>
<feature type="region of interest" description="Disordered" evidence="5">
    <location>
        <begin position="291"/>
        <end position="324"/>
    </location>
</feature>
<dbReference type="SUPFAM" id="SSF57903">
    <property type="entry name" value="FYVE/PHD zinc finger"/>
    <property type="match status" value="1"/>
</dbReference>
<dbReference type="CDD" id="cd15489">
    <property type="entry name" value="PHD_SF"/>
    <property type="match status" value="1"/>
</dbReference>
<evidence type="ECO:0000313" key="7">
    <source>
        <dbReference type="EMBL" id="KAF7815895.1"/>
    </source>
</evidence>